<protein>
    <recommendedName>
        <fullName evidence="4">TIGR04222 domain-containing membrane protein</fullName>
    </recommendedName>
</protein>
<name>A0A917J577_9SPHI</name>
<evidence type="ECO:0008006" key="4">
    <source>
        <dbReference type="Google" id="ProtNLM"/>
    </source>
</evidence>
<reference evidence="2" key="1">
    <citation type="journal article" date="2014" name="Int. J. Syst. Evol. Microbiol.">
        <title>Complete genome sequence of Corynebacterium casei LMG S-19264T (=DSM 44701T), isolated from a smear-ripened cheese.</title>
        <authorList>
            <consortium name="US DOE Joint Genome Institute (JGI-PGF)"/>
            <person name="Walter F."/>
            <person name="Albersmeier A."/>
            <person name="Kalinowski J."/>
            <person name="Ruckert C."/>
        </authorList>
    </citation>
    <scope>NUCLEOTIDE SEQUENCE</scope>
    <source>
        <strain evidence="2">CCM 8711</strain>
    </source>
</reference>
<comment type="caution">
    <text evidence="2">The sequence shown here is derived from an EMBL/GenBank/DDBJ whole genome shotgun (WGS) entry which is preliminary data.</text>
</comment>
<gene>
    <name evidence="2" type="ORF">GCM10011425_06470</name>
</gene>
<keyword evidence="1" id="KW-1133">Transmembrane helix</keyword>
<evidence type="ECO:0000256" key="1">
    <source>
        <dbReference type="SAM" id="Phobius"/>
    </source>
</evidence>
<evidence type="ECO:0000313" key="2">
    <source>
        <dbReference type="EMBL" id="GGI49435.1"/>
    </source>
</evidence>
<dbReference type="EMBL" id="BMDO01000001">
    <property type="protein sequence ID" value="GGI49435.1"/>
    <property type="molecule type" value="Genomic_DNA"/>
</dbReference>
<proteinExistence type="predicted"/>
<dbReference type="AlphaFoldDB" id="A0A917J577"/>
<feature type="transmembrane region" description="Helical" evidence="1">
    <location>
        <begin position="190"/>
        <end position="209"/>
    </location>
</feature>
<accession>A0A917J577</accession>
<reference evidence="2" key="2">
    <citation type="submission" date="2020-09" db="EMBL/GenBank/DDBJ databases">
        <authorList>
            <person name="Sun Q."/>
            <person name="Sedlacek I."/>
        </authorList>
    </citation>
    <scope>NUCLEOTIDE SEQUENCE</scope>
    <source>
        <strain evidence="2">CCM 8711</strain>
    </source>
</reference>
<keyword evidence="1" id="KW-0812">Transmembrane</keyword>
<sequence>MTPGEQTLWHKIKNFNLDDDQSSFTFSARLARENGWTAEYTARVIEEYKKFIFLCWLSPNGVTPSDAVDQAWHLHLTYTKSYWVDLCQNILQKEIHHNPTKGGEHEASKFDDYYTDSLRLYTKIFVTEPPADIWPDNETRFSDINFQRVNMGKYVLVKGWVITALKIIAFALFFVLAIACLPFIMDNADVLKTPFMFILFFAVVGYIAYNNKHTNNQSDNGGCGGGGGGCSTDSSHGHGGDGHGGHGCSSGCSGCSGSGCSGCGGGGD</sequence>
<keyword evidence="1" id="KW-0472">Membrane</keyword>
<evidence type="ECO:0000313" key="3">
    <source>
        <dbReference type="Proteomes" id="UP000662074"/>
    </source>
</evidence>
<keyword evidence="3" id="KW-1185">Reference proteome</keyword>
<dbReference type="Proteomes" id="UP000662074">
    <property type="component" value="Unassembled WGS sequence"/>
</dbReference>
<organism evidence="2 3">
    <name type="scientific">Mucilaginibacter galii</name>
    <dbReference type="NCBI Taxonomy" id="2005073"/>
    <lineage>
        <taxon>Bacteria</taxon>
        <taxon>Pseudomonadati</taxon>
        <taxon>Bacteroidota</taxon>
        <taxon>Sphingobacteriia</taxon>
        <taxon>Sphingobacteriales</taxon>
        <taxon>Sphingobacteriaceae</taxon>
        <taxon>Mucilaginibacter</taxon>
    </lineage>
</organism>
<dbReference type="RefSeq" id="WP_188413716.1">
    <property type="nucleotide sequence ID" value="NZ_BMDO01000001.1"/>
</dbReference>
<feature type="transmembrane region" description="Helical" evidence="1">
    <location>
        <begin position="160"/>
        <end position="184"/>
    </location>
</feature>